<dbReference type="InterPro" id="IPR036864">
    <property type="entry name" value="Zn2-C6_fun-type_DNA-bd_sf"/>
</dbReference>
<feature type="region of interest" description="Disordered" evidence="1">
    <location>
        <begin position="21"/>
        <end position="83"/>
    </location>
</feature>
<keyword evidence="4" id="KW-1185">Reference proteome</keyword>
<dbReference type="EMBL" id="JBGBPQ010000033">
    <property type="protein sequence ID" value="KAL1495232.1"/>
    <property type="molecule type" value="Genomic_DNA"/>
</dbReference>
<comment type="caution">
    <text evidence="3">The sequence shown here is derived from an EMBL/GenBank/DDBJ whole genome shotgun (WGS) entry which is preliminary data.</text>
</comment>
<dbReference type="SUPFAM" id="SSF57701">
    <property type="entry name" value="Zn2/Cys6 DNA-binding domain"/>
    <property type="match status" value="1"/>
</dbReference>
<proteinExistence type="predicted"/>
<gene>
    <name evidence="3" type="ORF">AB1Y20_017095</name>
</gene>
<dbReference type="SMART" id="SM00066">
    <property type="entry name" value="GAL4"/>
    <property type="match status" value="1"/>
</dbReference>
<dbReference type="CDD" id="cd00067">
    <property type="entry name" value="GAL4"/>
    <property type="match status" value="1"/>
</dbReference>
<feature type="domain" description="Zn(2)-C6 fungal-type" evidence="2">
    <location>
        <begin position="91"/>
        <end position="120"/>
    </location>
</feature>
<dbReference type="InterPro" id="IPR001138">
    <property type="entry name" value="Zn2Cys6_DnaBD"/>
</dbReference>
<feature type="compositionally biased region" description="Pro residues" evidence="1">
    <location>
        <begin position="30"/>
        <end position="40"/>
    </location>
</feature>
<evidence type="ECO:0000259" key="2">
    <source>
        <dbReference type="PROSITE" id="PS50048"/>
    </source>
</evidence>
<evidence type="ECO:0000256" key="1">
    <source>
        <dbReference type="SAM" id="MobiDB-lite"/>
    </source>
</evidence>
<reference evidence="3 4" key="1">
    <citation type="journal article" date="2024" name="Science">
        <title>Giant polyketide synthase enzymes in the biosynthesis of giant marine polyether toxins.</title>
        <authorList>
            <person name="Fallon T.R."/>
            <person name="Shende V.V."/>
            <person name="Wierzbicki I.H."/>
            <person name="Pendleton A.L."/>
            <person name="Watervoot N.F."/>
            <person name="Auber R.P."/>
            <person name="Gonzalez D.J."/>
            <person name="Wisecaver J.H."/>
            <person name="Moore B.S."/>
        </authorList>
    </citation>
    <scope>NUCLEOTIDE SEQUENCE [LARGE SCALE GENOMIC DNA]</scope>
    <source>
        <strain evidence="3 4">12B1</strain>
    </source>
</reference>
<feature type="compositionally biased region" description="Low complexity" evidence="1">
    <location>
        <begin position="41"/>
        <end position="51"/>
    </location>
</feature>
<dbReference type="PROSITE" id="PS00463">
    <property type="entry name" value="ZN2_CY6_FUNGAL_1"/>
    <property type="match status" value="1"/>
</dbReference>
<feature type="region of interest" description="Disordered" evidence="1">
    <location>
        <begin position="123"/>
        <end position="146"/>
    </location>
</feature>
<dbReference type="Proteomes" id="UP001515480">
    <property type="component" value="Unassembled WGS sequence"/>
</dbReference>
<evidence type="ECO:0000313" key="3">
    <source>
        <dbReference type="EMBL" id="KAL1495232.1"/>
    </source>
</evidence>
<accession>A0AB34I921</accession>
<protein>
    <recommendedName>
        <fullName evidence="2">Zn(2)-C6 fungal-type domain-containing protein</fullName>
    </recommendedName>
</protein>
<dbReference type="AlphaFoldDB" id="A0AB34I921"/>
<dbReference type="GO" id="GO:0000981">
    <property type="term" value="F:DNA-binding transcription factor activity, RNA polymerase II-specific"/>
    <property type="evidence" value="ECO:0007669"/>
    <property type="project" value="InterPro"/>
</dbReference>
<evidence type="ECO:0000313" key="4">
    <source>
        <dbReference type="Proteomes" id="UP001515480"/>
    </source>
</evidence>
<organism evidence="3 4">
    <name type="scientific">Prymnesium parvum</name>
    <name type="common">Toxic golden alga</name>
    <dbReference type="NCBI Taxonomy" id="97485"/>
    <lineage>
        <taxon>Eukaryota</taxon>
        <taxon>Haptista</taxon>
        <taxon>Haptophyta</taxon>
        <taxon>Prymnesiophyceae</taxon>
        <taxon>Prymnesiales</taxon>
        <taxon>Prymnesiaceae</taxon>
        <taxon>Prymnesium</taxon>
    </lineage>
</organism>
<dbReference type="PROSITE" id="PS50048">
    <property type="entry name" value="ZN2_CY6_FUNGAL_2"/>
    <property type="match status" value="1"/>
</dbReference>
<sequence>MAHHRHNLALMLRGTKLPYLSRLLPKPGEPRPPAPPPLDPSLPADATLDDLPFPPAEHTQPRRLPERPLLPPADAAHPYALPDPTPVLRRPCAQCRAAKVKCNRVARCSRCVKLGFVCKLSPSRQQRRPRGGASTASEEDDARPAKRHCASLDEAELFKPLGLDGAELEVDLNYVLSSSPEDFLHEER</sequence>
<dbReference type="Pfam" id="PF00172">
    <property type="entry name" value="Zn_clus"/>
    <property type="match status" value="1"/>
</dbReference>
<dbReference type="Gene3D" id="4.10.240.10">
    <property type="entry name" value="Zn(2)-C6 fungal-type DNA-binding domain"/>
    <property type="match status" value="1"/>
</dbReference>
<name>A0AB34I921_PRYPA</name>
<dbReference type="GO" id="GO:0008270">
    <property type="term" value="F:zinc ion binding"/>
    <property type="evidence" value="ECO:0007669"/>
    <property type="project" value="InterPro"/>
</dbReference>